<proteinExistence type="predicted"/>
<dbReference type="RefSeq" id="XP_025366916.1">
    <property type="nucleotide sequence ID" value="XM_025514752.1"/>
</dbReference>
<organism evidence="3 4">
    <name type="scientific">Ceraceosorus guamensis</name>
    <dbReference type="NCBI Taxonomy" id="1522189"/>
    <lineage>
        <taxon>Eukaryota</taxon>
        <taxon>Fungi</taxon>
        <taxon>Dikarya</taxon>
        <taxon>Basidiomycota</taxon>
        <taxon>Ustilaginomycotina</taxon>
        <taxon>Exobasidiomycetes</taxon>
        <taxon>Ceraceosorales</taxon>
        <taxon>Ceraceosoraceae</taxon>
        <taxon>Ceraceosorus</taxon>
    </lineage>
</organism>
<dbReference type="GO" id="GO:0032263">
    <property type="term" value="P:GMP salvage"/>
    <property type="evidence" value="ECO:0007669"/>
    <property type="project" value="TreeGrafter"/>
</dbReference>
<reference evidence="3 4" key="1">
    <citation type="journal article" date="2018" name="Mol. Biol. Evol.">
        <title>Broad Genomic Sampling Reveals a Smut Pathogenic Ancestry of the Fungal Clade Ustilaginomycotina.</title>
        <authorList>
            <person name="Kijpornyongpan T."/>
            <person name="Mondo S.J."/>
            <person name="Barry K."/>
            <person name="Sandor L."/>
            <person name="Lee J."/>
            <person name="Lipzen A."/>
            <person name="Pangilinan J."/>
            <person name="LaButti K."/>
            <person name="Hainaut M."/>
            <person name="Henrissat B."/>
            <person name="Grigoriev I.V."/>
            <person name="Spatafora J.W."/>
            <person name="Aime M.C."/>
        </authorList>
    </citation>
    <scope>NUCLEOTIDE SEQUENCE [LARGE SCALE GENOMIC DNA]</scope>
    <source>
        <strain evidence="3 4">MCA 4658</strain>
    </source>
</reference>
<dbReference type="GeneID" id="37036622"/>
<dbReference type="PANTHER" id="PTHR43363:SF1">
    <property type="entry name" value="HYPOXANTHINE-GUANINE PHOSPHORIBOSYLTRANSFERASE"/>
    <property type="match status" value="1"/>
</dbReference>
<evidence type="ECO:0000313" key="4">
    <source>
        <dbReference type="Proteomes" id="UP000245783"/>
    </source>
</evidence>
<dbReference type="GO" id="GO:0046100">
    <property type="term" value="P:hypoxanthine metabolic process"/>
    <property type="evidence" value="ECO:0007669"/>
    <property type="project" value="TreeGrafter"/>
</dbReference>
<dbReference type="GO" id="GO:0032265">
    <property type="term" value="P:XMP salvage"/>
    <property type="evidence" value="ECO:0007669"/>
    <property type="project" value="TreeGrafter"/>
</dbReference>
<dbReference type="SUPFAM" id="SSF53271">
    <property type="entry name" value="PRTase-like"/>
    <property type="match status" value="1"/>
</dbReference>
<evidence type="ECO:0000256" key="1">
    <source>
        <dbReference type="ARBA" id="ARBA00022676"/>
    </source>
</evidence>
<evidence type="ECO:0000256" key="2">
    <source>
        <dbReference type="ARBA" id="ARBA00022679"/>
    </source>
</evidence>
<dbReference type="FunCoup" id="A0A316VQ86">
    <property type="interactions" value="29"/>
</dbReference>
<dbReference type="STRING" id="1522189.A0A316VQ86"/>
<dbReference type="GO" id="GO:0032264">
    <property type="term" value="P:IMP salvage"/>
    <property type="evidence" value="ECO:0007669"/>
    <property type="project" value="TreeGrafter"/>
</dbReference>
<keyword evidence="2" id="KW-0808">Transferase</keyword>
<dbReference type="GO" id="GO:0004422">
    <property type="term" value="F:hypoxanthine phosphoribosyltransferase activity"/>
    <property type="evidence" value="ECO:0007669"/>
    <property type="project" value="TreeGrafter"/>
</dbReference>
<dbReference type="EMBL" id="KZ819446">
    <property type="protein sequence ID" value="PWN39756.1"/>
    <property type="molecule type" value="Genomic_DNA"/>
</dbReference>
<dbReference type="OrthoDB" id="9973266at2759"/>
<evidence type="ECO:0000313" key="3">
    <source>
        <dbReference type="EMBL" id="PWN39756.1"/>
    </source>
</evidence>
<sequence>MTSSSDTVPDDHYRITYEEVHVHICNAARKIKQDFDPDVILAIAGGGLFPARVLRTFLKRPSRLDPTKLRNVPINVVSLALYEEIANSSAGALGREVLRTQWLDAKAIRGQKEGGAAEEGKGEGLLGKRILIVDEVDDSRTTLQYAYNELLKDVRKEIKSLSPQERAALPPTRFGIFVVNNKLRQKRGVLPIYPEGTSTENEPLDDAQDGDKVGKGCFYWAAETTGDVWIDYPWEQDDIIEHNRLAAVAKKLGVNQPVGVLQAAASASA</sequence>
<accession>A0A316VQ86</accession>
<dbReference type="Proteomes" id="UP000245783">
    <property type="component" value="Unassembled WGS sequence"/>
</dbReference>
<dbReference type="InterPro" id="IPR029057">
    <property type="entry name" value="PRTase-like"/>
</dbReference>
<name>A0A316VQ86_9BASI</name>
<dbReference type="Gene3D" id="3.40.50.2020">
    <property type="match status" value="1"/>
</dbReference>
<keyword evidence="1" id="KW-0328">Glycosyltransferase</keyword>
<dbReference type="GO" id="GO:0005737">
    <property type="term" value="C:cytoplasm"/>
    <property type="evidence" value="ECO:0007669"/>
    <property type="project" value="TreeGrafter"/>
</dbReference>
<dbReference type="InParanoid" id="A0A316VQ86"/>
<keyword evidence="4" id="KW-1185">Reference proteome</keyword>
<gene>
    <name evidence="3" type="ORF">IE81DRAFT_326198</name>
</gene>
<dbReference type="AlphaFoldDB" id="A0A316VQ86"/>
<dbReference type="PANTHER" id="PTHR43363">
    <property type="entry name" value="HYPOXANTHINE PHOSPHORIBOSYLTRANSFERASE"/>
    <property type="match status" value="1"/>
</dbReference>
<protein>
    <submittedName>
        <fullName evidence="3">PRTase-like protein</fullName>
    </submittedName>
</protein>